<feature type="repeat" description="WD" evidence="5">
    <location>
        <begin position="412"/>
        <end position="443"/>
    </location>
</feature>
<dbReference type="SUPFAM" id="SSF50978">
    <property type="entry name" value="WD40 repeat-like"/>
    <property type="match status" value="1"/>
</dbReference>
<feature type="repeat" description="WD" evidence="5">
    <location>
        <begin position="209"/>
        <end position="252"/>
    </location>
</feature>
<evidence type="ECO:0000256" key="5">
    <source>
        <dbReference type="PROSITE-ProRule" id="PRU00221"/>
    </source>
</evidence>
<dbReference type="SUPFAM" id="SSF117289">
    <property type="entry name" value="Nucleoporin domain"/>
    <property type="match status" value="1"/>
</dbReference>
<evidence type="ECO:0000313" key="9">
    <source>
        <dbReference type="Proteomes" id="UP001281761"/>
    </source>
</evidence>
<evidence type="ECO:0000256" key="4">
    <source>
        <dbReference type="ARBA" id="ARBA00023242"/>
    </source>
</evidence>
<evidence type="ECO:0000313" key="8">
    <source>
        <dbReference type="EMBL" id="KAK2949283.1"/>
    </source>
</evidence>
<keyword evidence="3" id="KW-0677">Repeat</keyword>
<proteinExistence type="predicted"/>
<dbReference type="InterPro" id="IPR019775">
    <property type="entry name" value="WD40_repeat_CS"/>
</dbReference>
<dbReference type="InterPro" id="IPR036322">
    <property type="entry name" value="WD40_repeat_dom_sf"/>
</dbReference>
<evidence type="ECO:0000256" key="2">
    <source>
        <dbReference type="ARBA" id="ARBA00022574"/>
    </source>
</evidence>
<dbReference type="Gene3D" id="2.130.10.10">
    <property type="entry name" value="YVTN repeat-like/Quinoprotein amine dehydrogenase"/>
    <property type="match status" value="4"/>
</dbReference>
<dbReference type="InterPro" id="IPR020472">
    <property type="entry name" value="WD40_PAC1"/>
</dbReference>
<dbReference type="Pfam" id="PF00400">
    <property type="entry name" value="WD40"/>
    <property type="match status" value="7"/>
</dbReference>
<reference evidence="8 9" key="1">
    <citation type="journal article" date="2022" name="bioRxiv">
        <title>Genomics of Preaxostyla Flagellates Illuminates Evolutionary Transitions and the Path Towards Mitochondrial Loss.</title>
        <authorList>
            <person name="Novak L.V.F."/>
            <person name="Treitli S.C."/>
            <person name="Pyrih J."/>
            <person name="Halakuc P."/>
            <person name="Pipaliya S.V."/>
            <person name="Vacek V."/>
            <person name="Brzon O."/>
            <person name="Soukal P."/>
            <person name="Eme L."/>
            <person name="Dacks J.B."/>
            <person name="Karnkowska A."/>
            <person name="Elias M."/>
            <person name="Hampl V."/>
        </authorList>
    </citation>
    <scope>NUCLEOTIDE SEQUENCE [LARGE SCALE GENOMIC DNA]</scope>
    <source>
        <strain evidence="8">NAU3</strain>
        <tissue evidence="8">Gut</tissue>
    </source>
</reference>
<comment type="caution">
    <text evidence="8">The sequence shown here is derived from an EMBL/GenBank/DDBJ whole genome shotgun (WGS) entry which is preliminary data.</text>
</comment>
<keyword evidence="2 5" id="KW-0853">WD repeat</keyword>
<dbReference type="Proteomes" id="UP001281761">
    <property type="component" value="Unassembled WGS sequence"/>
</dbReference>
<sequence>MNDRSEIPSQQENGEIISETLKTKFRQTVSLSPFYDNGPVAQWENYIYLAEDTHVNMIDLETGALVRTFEVNTLITTLTAFKEVSKPKKGTIRDTGSVILVVASVDSSVTIFNVDTGETIKKRKLHSQPVLSLSFHPTGAFLATSSADCSILVWDITDLQLTHSFKNHTEIVSLVRFHPDPSKFILVSCSNDRTVRVFDLLERKCIHLFEGFQSPVVSLEFHQTKGGSIISTASNDGTISQWSLSTGKLLRTQPFGHAIEAIMGYTPDPPADVVCSNPFLFCGTPDGVFLLHTSDLKLTPQQYSASVLHLLPLNLDRTTGQFESLLVVTDDQTLIQLDPDTLAPRSFRSANIGEVISAKFIQSNPHFIPPSLLSALNLTHPFTPSSSLSVAVASNCNELRLFSLSTQHFTPLFGHSNFVMSVDVSKDGNWILTASKDKTVRLWGRTWRRMSEEEERLSSFDSARWNRWQCIAIGKGHAQSVLSCSFSKKLFKFSVKAKVPVLSKKGKAKSGKKEEVEVPFLVPQFAISGSEDRTIKKWDVFAAIRRALQKQVKAFVNDHFDGPSPQNEAKNEDDGEEEQNAEENEMVCLSTIVAHTKDVNVCAVSPNDAIVATGSQDKDIKLWSFSSTQTSVFSVSTTSSFFAPISTLKGHRRGIWALSFSHIDRLLASASGDSTIRVWNLADYSCLRVLEGHSGAVLNVAFLPPPVVEEKGGSEVCRELVSSGGDGTVRVWSVGTGECLSTFDETHDDRIWSLDTIQVESERDEDEGDELTEQRVKSQLKIVSGAADGTIKLFDDVTAAFRMDQIRAKEENMQQQQMLQNAINQGKLDYAFNLSVELGQPKKLYDSIDAILKTSDGQPRLLSLTAALQPPALSLCLRWVSEWNTNTHYSSIAQFFLSTILNCFPPSVLVTIPSAKVAIQSLIPYTERHYQRINRMMTEAQIYPVVAEKMKFGYSSPINLDLDDEED</sequence>
<evidence type="ECO:0000256" key="6">
    <source>
        <dbReference type="SAM" id="MobiDB-lite"/>
    </source>
</evidence>
<feature type="repeat" description="WD" evidence="5">
    <location>
        <begin position="690"/>
        <end position="742"/>
    </location>
</feature>
<dbReference type="EMBL" id="JARBJD010000159">
    <property type="protein sequence ID" value="KAK2949283.1"/>
    <property type="molecule type" value="Genomic_DNA"/>
</dbReference>
<feature type="repeat" description="WD" evidence="5">
    <location>
        <begin position="165"/>
        <end position="208"/>
    </location>
</feature>
<organism evidence="8 9">
    <name type="scientific">Blattamonas nauphoetae</name>
    <dbReference type="NCBI Taxonomy" id="2049346"/>
    <lineage>
        <taxon>Eukaryota</taxon>
        <taxon>Metamonada</taxon>
        <taxon>Preaxostyla</taxon>
        <taxon>Oxymonadida</taxon>
        <taxon>Blattamonas</taxon>
    </lineage>
</organism>
<gene>
    <name evidence="8" type="ORF">BLNAU_15764</name>
</gene>
<feature type="compositionally biased region" description="Acidic residues" evidence="6">
    <location>
        <begin position="571"/>
        <end position="581"/>
    </location>
</feature>
<feature type="region of interest" description="Disordered" evidence="6">
    <location>
        <begin position="557"/>
        <end position="581"/>
    </location>
</feature>
<protein>
    <submittedName>
        <fullName evidence="8">U3 small nucleolar RNA-associated protein 13</fullName>
    </submittedName>
</protein>
<dbReference type="PROSITE" id="PS00678">
    <property type="entry name" value="WD_REPEATS_1"/>
    <property type="match status" value="2"/>
</dbReference>
<dbReference type="PANTHER" id="PTHR19854:SF15">
    <property type="entry name" value="TRANSDUCIN BETA-LIKE PROTEIN 3"/>
    <property type="match status" value="1"/>
</dbReference>
<dbReference type="PRINTS" id="PR00320">
    <property type="entry name" value="GPROTEINBRPT"/>
</dbReference>
<feature type="repeat" description="WD" evidence="5">
    <location>
        <begin position="592"/>
        <end position="633"/>
    </location>
</feature>
<evidence type="ECO:0000256" key="1">
    <source>
        <dbReference type="ARBA" id="ARBA00004604"/>
    </source>
</evidence>
<name>A0ABQ9X9R6_9EUKA</name>
<dbReference type="Pfam" id="PF08625">
    <property type="entry name" value="Utp13"/>
    <property type="match status" value="1"/>
</dbReference>
<accession>A0ABQ9X9R6</accession>
<dbReference type="CDD" id="cd00200">
    <property type="entry name" value="WD40"/>
    <property type="match status" value="2"/>
</dbReference>
<keyword evidence="4" id="KW-0539">Nucleus</keyword>
<dbReference type="PROSITE" id="PS50082">
    <property type="entry name" value="WD_REPEATS_2"/>
    <property type="match status" value="7"/>
</dbReference>
<evidence type="ECO:0000259" key="7">
    <source>
        <dbReference type="Pfam" id="PF08625"/>
    </source>
</evidence>
<dbReference type="PROSITE" id="PS50294">
    <property type="entry name" value="WD_REPEATS_REGION"/>
    <property type="match status" value="4"/>
</dbReference>
<dbReference type="InterPro" id="IPR015943">
    <property type="entry name" value="WD40/YVTN_repeat-like_dom_sf"/>
</dbReference>
<dbReference type="InterPro" id="IPR013934">
    <property type="entry name" value="Utp13_C"/>
</dbReference>
<feature type="repeat" description="WD" evidence="5">
    <location>
        <begin position="648"/>
        <end position="689"/>
    </location>
</feature>
<comment type="subcellular location">
    <subcellularLocation>
        <location evidence="1">Nucleus</location>
        <location evidence="1">Nucleolus</location>
    </subcellularLocation>
</comment>
<dbReference type="SMART" id="SM00320">
    <property type="entry name" value="WD40"/>
    <property type="match status" value="10"/>
</dbReference>
<dbReference type="PANTHER" id="PTHR19854">
    <property type="entry name" value="TRANSDUCIN BETA-LIKE 3"/>
    <property type="match status" value="1"/>
</dbReference>
<keyword evidence="9" id="KW-1185">Reference proteome</keyword>
<feature type="repeat" description="WD" evidence="5">
    <location>
        <begin position="123"/>
        <end position="164"/>
    </location>
</feature>
<feature type="domain" description="U3 small nucleolar RNA-associated protein 13 C-terminal" evidence="7">
    <location>
        <begin position="816"/>
        <end position="947"/>
    </location>
</feature>
<dbReference type="InterPro" id="IPR001680">
    <property type="entry name" value="WD40_rpt"/>
</dbReference>
<evidence type="ECO:0000256" key="3">
    <source>
        <dbReference type="ARBA" id="ARBA00022737"/>
    </source>
</evidence>